<accession>A0A9N8DUN8</accession>
<keyword evidence="1" id="KW-0472">Membrane</keyword>
<evidence type="ECO:0000313" key="2">
    <source>
        <dbReference type="EMBL" id="CAB9509328.1"/>
    </source>
</evidence>
<evidence type="ECO:0000313" key="3">
    <source>
        <dbReference type="Proteomes" id="UP001153069"/>
    </source>
</evidence>
<evidence type="ECO:0000256" key="1">
    <source>
        <dbReference type="SAM" id="Phobius"/>
    </source>
</evidence>
<dbReference type="AlphaFoldDB" id="A0A9N8DUN8"/>
<comment type="caution">
    <text evidence="2">The sequence shown here is derived from an EMBL/GenBank/DDBJ whole genome shotgun (WGS) entry which is preliminary data.</text>
</comment>
<dbReference type="EMBL" id="CAICTM010000384">
    <property type="protein sequence ID" value="CAB9509328.1"/>
    <property type="molecule type" value="Genomic_DNA"/>
</dbReference>
<dbReference type="Proteomes" id="UP001153069">
    <property type="component" value="Unassembled WGS sequence"/>
</dbReference>
<name>A0A9N8DUN8_9STRA</name>
<feature type="transmembrane region" description="Helical" evidence="1">
    <location>
        <begin position="87"/>
        <end position="111"/>
    </location>
</feature>
<proteinExistence type="predicted"/>
<organism evidence="2 3">
    <name type="scientific">Seminavis robusta</name>
    <dbReference type="NCBI Taxonomy" id="568900"/>
    <lineage>
        <taxon>Eukaryota</taxon>
        <taxon>Sar</taxon>
        <taxon>Stramenopiles</taxon>
        <taxon>Ochrophyta</taxon>
        <taxon>Bacillariophyta</taxon>
        <taxon>Bacillariophyceae</taxon>
        <taxon>Bacillariophycidae</taxon>
        <taxon>Naviculales</taxon>
        <taxon>Naviculaceae</taxon>
        <taxon>Seminavis</taxon>
    </lineage>
</organism>
<protein>
    <submittedName>
        <fullName evidence="2">Uncharacterized protein</fullName>
    </submittedName>
</protein>
<keyword evidence="1" id="KW-1133">Transmembrane helix</keyword>
<gene>
    <name evidence="2" type="ORF">SEMRO_385_G131670.1</name>
</gene>
<sequence length="120" mass="13654">MGTLPYATRYEARVRLNSRERLNSRDLEQSLLGSIPEDEALQEPEESLLPVHVLPVVTEHCSHCGNHNCNANNNNRVPWYQEYVHDALFLMTVIIIAFVWALITLGWLVLLRRTTVVGSG</sequence>
<keyword evidence="1" id="KW-0812">Transmembrane</keyword>
<keyword evidence="3" id="KW-1185">Reference proteome</keyword>
<reference evidence="2" key="1">
    <citation type="submission" date="2020-06" db="EMBL/GenBank/DDBJ databases">
        <authorList>
            <consortium name="Plant Systems Biology data submission"/>
        </authorList>
    </citation>
    <scope>NUCLEOTIDE SEQUENCE</scope>
    <source>
        <strain evidence="2">D6</strain>
    </source>
</reference>